<evidence type="ECO:0000313" key="3">
    <source>
        <dbReference type="Proteomes" id="UP000037939"/>
    </source>
</evidence>
<evidence type="ECO:0000256" key="1">
    <source>
        <dbReference type="SAM" id="MobiDB-lite"/>
    </source>
</evidence>
<evidence type="ECO:0008006" key="4">
    <source>
        <dbReference type="Google" id="ProtNLM"/>
    </source>
</evidence>
<reference evidence="2 3" key="1">
    <citation type="submission" date="2015-07" db="EMBL/GenBank/DDBJ databases">
        <title>Draft genome sequence of the Amantichitinum ursilacus IGB-41, a new chitin-degrading bacterium.</title>
        <authorList>
            <person name="Kirstahler P."/>
            <person name="Guenther M."/>
            <person name="Grumaz C."/>
            <person name="Rupp S."/>
            <person name="Zibek S."/>
            <person name="Sohn K."/>
        </authorList>
    </citation>
    <scope>NUCLEOTIDE SEQUENCE [LARGE SCALE GENOMIC DNA]</scope>
    <source>
        <strain evidence="2 3">IGB-41</strain>
    </source>
</reference>
<dbReference type="Proteomes" id="UP000037939">
    <property type="component" value="Unassembled WGS sequence"/>
</dbReference>
<dbReference type="RefSeq" id="WP_053936071.1">
    <property type="nucleotide sequence ID" value="NZ_LAQT01000001.1"/>
</dbReference>
<feature type="compositionally biased region" description="Low complexity" evidence="1">
    <location>
        <begin position="263"/>
        <end position="276"/>
    </location>
</feature>
<sequence>MTPARNYKTTAPPGDTLVACRDLALQLLTQSLEGFFTQLEATFFDLAEDTHDMQLRDTYFAARAEAQSKKNAILGAFRQQFLETFNQRLQGNHSKAGFYPVNKALGELSLVANDDYEESLTASHVADSLKNKGGDTLHQLEQRLARLMPDSRDASASNPLSPDAIAEAVMAACRMFESGIGARLAAMRAFETELSDQVTQVYQHLNQFLIQENVQPVSHRAVLNRGRAPGQAPYDPNAQQANADAGMAAGQGNDQFQGYAPNQYPGQYGASSQQGQQGYMMTPELAAHLQQLAAGNMQAQARSSLRPEWFSFLDNLQRDPPGAAQQGTGLPENLLSVLRSTRWVNELNRVDTMTFDLVSMLFDRLFEDERLPNAIKGLLARLQIPVLKVSLLDGSFFARKSHPARQLIDLLEDSFRDWQGEPDDTDPTFAKFNDVVSWINTHFEDEVGVFDTALADIKRFLADADELAQLRANQAAEDLLRHEVSELATATAESLVQARLARAAEVPLLVSDFLGTWWSAALANAWGPHGEAEAEFVLRQKAMDDLIWSLAPKRGPEERLQLVNLLPSMLKVLEHGATSAGMPSDASKAFFSELVNCHAAAIRNGLRQAALDPLAPANPAPGSAAAAALAPAAAPPAQISPVAAVAAQPAAPLNAAVPGQTLAGAPVTTPASPIVAAVVTPVSVAAHDVVASGTVEYEEPAEDLDSHIPARGEWVNWLDNDGHERRLRLSWISPLGTRYLFTNRQGENGLALTRPEVEAHLASGRLQRLNTDESATERALNQLKEQLVQ</sequence>
<dbReference type="OrthoDB" id="6188167at2"/>
<evidence type="ECO:0000313" key="2">
    <source>
        <dbReference type="EMBL" id="KPC55367.1"/>
    </source>
</evidence>
<name>A0A0N0XLD0_9NEIS</name>
<accession>A0A0N0XLD0</accession>
<dbReference type="Pfam" id="PF07793">
    <property type="entry name" value="DUF1631"/>
    <property type="match status" value="1"/>
</dbReference>
<organism evidence="2 3">
    <name type="scientific">Amantichitinum ursilacus</name>
    <dbReference type="NCBI Taxonomy" id="857265"/>
    <lineage>
        <taxon>Bacteria</taxon>
        <taxon>Pseudomonadati</taxon>
        <taxon>Pseudomonadota</taxon>
        <taxon>Betaproteobacteria</taxon>
        <taxon>Neisseriales</taxon>
        <taxon>Chitinibacteraceae</taxon>
        <taxon>Amantichitinum</taxon>
    </lineage>
</organism>
<dbReference type="STRING" id="857265.WG78_01880"/>
<protein>
    <recommendedName>
        <fullName evidence="4">DUF1631 domain-containing protein</fullName>
    </recommendedName>
</protein>
<dbReference type="InterPro" id="IPR012434">
    <property type="entry name" value="DUF1631"/>
</dbReference>
<dbReference type="EMBL" id="LAQT01000001">
    <property type="protein sequence ID" value="KPC55367.1"/>
    <property type="molecule type" value="Genomic_DNA"/>
</dbReference>
<dbReference type="AlphaFoldDB" id="A0A0N0XLD0"/>
<comment type="caution">
    <text evidence="2">The sequence shown here is derived from an EMBL/GenBank/DDBJ whole genome shotgun (WGS) entry which is preliminary data.</text>
</comment>
<feature type="region of interest" description="Disordered" evidence="1">
    <location>
        <begin position="248"/>
        <end position="276"/>
    </location>
</feature>
<keyword evidence="3" id="KW-1185">Reference proteome</keyword>
<proteinExistence type="predicted"/>
<gene>
    <name evidence="2" type="ORF">WG78_01880</name>
</gene>